<dbReference type="RefSeq" id="WP_274164808.1">
    <property type="nucleotide sequence ID" value="NZ_JAJUBC010000013.1"/>
</dbReference>
<name>A0ABT5R113_9GAMM</name>
<evidence type="ECO:0008006" key="3">
    <source>
        <dbReference type="Google" id="ProtNLM"/>
    </source>
</evidence>
<reference evidence="1" key="1">
    <citation type="submission" date="2021-12" db="EMBL/GenBank/DDBJ databases">
        <title>Enterovibrio ZSDZ35 sp. nov. and Enterovibrio ZSDZ42 sp. nov., isolated from coastal seawater in Qingdao.</title>
        <authorList>
            <person name="Zhang P."/>
        </authorList>
    </citation>
    <scope>NUCLEOTIDE SEQUENCE</scope>
    <source>
        <strain evidence="1">ZSDZ42</strain>
    </source>
</reference>
<evidence type="ECO:0000313" key="1">
    <source>
        <dbReference type="EMBL" id="MDD1793963.1"/>
    </source>
</evidence>
<keyword evidence="2" id="KW-1185">Reference proteome</keyword>
<comment type="caution">
    <text evidence="1">The sequence shown here is derived from an EMBL/GenBank/DDBJ whole genome shotgun (WGS) entry which is preliminary data.</text>
</comment>
<accession>A0ABT5R113</accession>
<gene>
    <name evidence="1" type="ORF">LRP50_12550</name>
</gene>
<dbReference type="EMBL" id="JAJUBC010000013">
    <property type="protein sequence ID" value="MDD1793963.1"/>
    <property type="molecule type" value="Genomic_DNA"/>
</dbReference>
<evidence type="ECO:0000313" key="2">
    <source>
        <dbReference type="Proteomes" id="UP001149400"/>
    </source>
</evidence>
<proteinExistence type="predicted"/>
<protein>
    <recommendedName>
        <fullName evidence="3">DUF1127 domain-containing protein</fullName>
    </recommendedName>
</protein>
<sequence>MKPLNAKHTLLVMPFNQSAQTSSLISRLLLNVFNAVEGKIRAYQLKKVKENIYREVADYPAYLLEDIGMQQEDIEAIADRNKDLNTMRIRESGRR</sequence>
<dbReference type="Proteomes" id="UP001149400">
    <property type="component" value="Unassembled WGS sequence"/>
</dbReference>
<organism evidence="1 2">
    <name type="scientific">Enterovibrio gelatinilyticus</name>
    <dbReference type="NCBI Taxonomy" id="2899819"/>
    <lineage>
        <taxon>Bacteria</taxon>
        <taxon>Pseudomonadati</taxon>
        <taxon>Pseudomonadota</taxon>
        <taxon>Gammaproteobacteria</taxon>
        <taxon>Vibrionales</taxon>
        <taxon>Vibrionaceae</taxon>
        <taxon>Enterovibrio</taxon>
    </lineage>
</organism>